<gene>
    <name evidence="1" type="ORF">ASD8599_03112</name>
</gene>
<name>A0A2R8BH04_9RHOB</name>
<evidence type="ECO:0000313" key="1">
    <source>
        <dbReference type="EMBL" id="SPH22369.1"/>
    </source>
</evidence>
<organism evidence="1 2">
    <name type="scientific">Ascidiaceihabitans donghaensis</name>
    <dbReference type="NCBI Taxonomy" id="1510460"/>
    <lineage>
        <taxon>Bacteria</taxon>
        <taxon>Pseudomonadati</taxon>
        <taxon>Pseudomonadota</taxon>
        <taxon>Alphaproteobacteria</taxon>
        <taxon>Rhodobacterales</taxon>
        <taxon>Paracoccaceae</taxon>
        <taxon>Ascidiaceihabitans</taxon>
    </lineage>
</organism>
<dbReference type="AlphaFoldDB" id="A0A2R8BH04"/>
<dbReference type="RefSeq" id="WP_108829319.1">
    <property type="nucleotide sequence ID" value="NZ_OMOR01000001.1"/>
</dbReference>
<proteinExistence type="predicted"/>
<reference evidence="1 2" key="1">
    <citation type="submission" date="2018-03" db="EMBL/GenBank/DDBJ databases">
        <authorList>
            <person name="Keele B.F."/>
        </authorList>
    </citation>
    <scope>NUCLEOTIDE SEQUENCE [LARGE SCALE GENOMIC DNA]</scope>
    <source>
        <strain evidence="1 2">CECT 8599</strain>
    </source>
</reference>
<protein>
    <submittedName>
        <fullName evidence="1">Uncharacterized protein</fullName>
    </submittedName>
</protein>
<dbReference type="Proteomes" id="UP000244880">
    <property type="component" value="Unassembled WGS sequence"/>
</dbReference>
<dbReference type="OrthoDB" id="9838961at2"/>
<evidence type="ECO:0000313" key="2">
    <source>
        <dbReference type="Proteomes" id="UP000244880"/>
    </source>
</evidence>
<keyword evidence="2" id="KW-1185">Reference proteome</keyword>
<dbReference type="EMBL" id="OMOR01000001">
    <property type="protein sequence ID" value="SPH22369.1"/>
    <property type="molecule type" value="Genomic_DNA"/>
</dbReference>
<sequence length="301" mass="33645">MATPKMTLYMQSENGALNDATQVAAFCATLPKDFTVTKYGVSENPREMEAFKEFDDAAWLNWTRQDPSSLSLKMKKYTLDYRAPAAGFGSWMLLRPSARDFDAQVKAMDAAWGQAIPDADAFTYSYCGYTSHAQSPSHGQADSEYVNRFKLPVHFPVYHARTGEYLYDASEDMSALGPGKLDLLPGLTWRIAMGEPLFEKFDISPDEISRVCVSTQETTAANGARLWTFQTRNDPLSWRESYDMQLKLDRPDVFFDIAPLRSRFADPVQIKDSGQGDALATAFRAALIDLYPQSATKGIKA</sequence>
<accession>A0A2R8BH04</accession>